<dbReference type="EnsemblProtists" id="EOD08344">
    <property type="protein sequence ID" value="EOD08344"/>
    <property type="gene ID" value="EMIHUDRAFT_453083"/>
</dbReference>
<reference evidence="4" key="1">
    <citation type="journal article" date="2013" name="Nature">
        <title>Pan genome of the phytoplankton Emiliania underpins its global distribution.</title>
        <authorList>
            <person name="Read B.A."/>
            <person name="Kegel J."/>
            <person name="Klute M.J."/>
            <person name="Kuo A."/>
            <person name="Lefebvre S.C."/>
            <person name="Maumus F."/>
            <person name="Mayer C."/>
            <person name="Miller J."/>
            <person name="Monier A."/>
            <person name="Salamov A."/>
            <person name="Young J."/>
            <person name="Aguilar M."/>
            <person name="Claverie J.M."/>
            <person name="Frickenhaus S."/>
            <person name="Gonzalez K."/>
            <person name="Herman E.K."/>
            <person name="Lin Y.C."/>
            <person name="Napier J."/>
            <person name="Ogata H."/>
            <person name="Sarno A.F."/>
            <person name="Shmutz J."/>
            <person name="Schroeder D."/>
            <person name="de Vargas C."/>
            <person name="Verret F."/>
            <person name="von Dassow P."/>
            <person name="Valentin K."/>
            <person name="Van de Peer Y."/>
            <person name="Wheeler G."/>
            <person name="Dacks J.B."/>
            <person name="Delwiche C.F."/>
            <person name="Dyhrman S.T."/>
            <person name="Glockner G."/>
            <person name="John U."/>
            <person name="Richards T."/>
            <person name="Worden A.Z."/>
            <person name="Zhang X."/>
            <person name="Grigoriev I.V."/>
            <person name="Allen A.E."/>
            <person name="Bidle K."/>
            <person name="Borodovsky M."/>
            <person name="Bowler C."/>
            <person name="Brownlee C."/>
            <person name="Cock J.M."/>
            <person name="Elias M."/>
            <person name="Gladyshev V.N."/>
            <person name="Groth M."/>
            <person name="Guda C."/>
            <person name="Hadaegh A."/>
            <person name="Iglesias-Rodriguez M.D."/>
            <person name="Jenkins J."/>
            <person name="Jones B.M."/>
            <person name="Lawson T."/>
            <person name="Leese F."/>
            <person name="Lindquist E."/>
            <person name="Lobanov A."/>
            <person name="Lomsadze A."/>
            <person name="Malik S.B."/>
            <person name="Marsh M.E."/>
            <person name="Mackinder L."/>
            <person name="Mock T."/>
            <person name="Mueller-Roeber B."/>
            <person name="Pagarete A."/>
            <person name="Parker M."/>
            <person name="Probert I."/>
            <person name="Quesneville H."/>
            <person name="Raines C."/>
            <person name="Rensing S.A."/>
            <person name="Riano-Pachon D.M."/>
            <person name="Richier S."/>
            <person name="Rokitta S."/>
            <person name="Shiraiwa Y."/>
            <person name="Soanes D.M."/>
            <person name="van der Giezen M."/>
            <person name="Wahlund T.M."/>
            <person name="Williams B."/>
            <person name="Wilson W."/>
            <person name="Wolfe G."/>
            <person name="Wurch L.L."/>
        </authorList>
    </citation>
    <scope>NUCLEOTIDE SEQUENCE</scope>
</reference>
<dbReference type="PROSITE" id="PS50041">
    <property type="entry name" value="C_TYPE_LECTIN_2"/>
    <property type="match status" value="1"/>
</dbReference>
<dbReference type="PANTHER" id="PTHR22799">
    <property type="entry name" value="TETRANECTIN-RELATED"/>
    <property type="match status" value="1"/>
</dbReference>
<dbReference type="InterPro" id="IPR001304">
    <property type="entry name" value="C-type_lectin-like"/>
</dbReference>
<dbReference type="Gene3D" id="3.10.100.10">
    <property type="entry name" value="Mannose-Binding Protein A, subunit A"/>
    <property type="match status" value="1"/>
</dbReference>
<dbReference type="HOGENOM" id="CLU_1121817_0_0_1"/>
<keyword evidence="4" id="KW-1185">Reference proteome</keyword>
<proteinExistence type="predicted"/>
<dbReference type="GO" id="GO:0005615">
    <property type="term" value="C:extracellular space"/>
    <property type="evidence" value="ECO:0007669"/>
    <property type="project" value="TreeGrafter"/>
</dbReference>
<dbReference type="Pfam" id="PF00059">
    <property type="entry name" value="Lectin_C"/>
    <property type="match status" value="1"/>
</dbReference>
<evidence type="ECO:0000313" key="3">
    <source>
        <dbReference type="EnsemblProtists" id="EOD08344"/>
    </source>
</evidence>
<dbReference type="Proteomes" id="UP000013827">
    <property type="component" value="Unassembled WGS sequence"/>
</dbReference>
<dbReference type="GeneID" id="17254546"/>
<dbReference type="AlphaFoldDB" id="A0A0D3IAQ9"/>
<name>A0A0D3IAQ9_EMIH1</name>
<dbReference type="SUPFAM" id="SSF56436">
    <property type="entry name" value="C-type lectin-like"/>
    <property type="match status" value="1"/>
</dbReference>
<evidence type="ECO:0000256" key="1">
    <source>
        <dbReference type="ARBA" id="ARBA00022734"/>
    </source>
</evidence>
<dbReference type="InterPro" id="IPR016187">
    <property type="entry name" value="CTDL_fold"/>
</dbReference>
<dbReference type="SMART" id="SM00034">
    <property type="entry name" value="CLECT"/>
    <property type="match status" value="1"/>
</dbReference>
<dbReference type="RefSeq" id="XP_005760773.1">
    <property type="nucleotide sequence ID" value="XM_005760716.1"/>
</dbReference>
<feature type="domain" description="C-type lectin" evidence="2">
    <location>
        <begin position="42"/>
        <end position="171"/>
    </location>
</feature>
<protein>
    <recommendedName>
        <fullName evidence="2">C-type lectin domain-containing protein</fullName>
    </recommendedName>
</protein>
<keyword evidence="1" id="KW-0430">Lectin</keyword>
<dbReference type="CDD" id="cd00037">
    <property type="entry name" value="CLECT"/>
    <property type="match status" value="1"/>
</dbReference>
<accession>A0A0D3IAQ9</accession>
<dbReference type="GO" id="GO:0030246">
    <property type="term" value="F:carbohydrate binding"/>
    <property type="evidence" value="ECO:0007669"/>
    <property type="project" value="UniProtKB-KW"/>
</dbReference>
<reference evidence="3" key="2">
    <citation type="submission" date="2024-10" db="UniProtKB">
        <authorList>
            <consortium name="EnsemblProtists"/>
        </authorList>
    </citation>
    <scope>IDENTIFICATION</scope>
</reference>
<dbReference type="KEGG" id="ehx:EMIHUDRAFT_453083"/>
<dbReference type="InterPro" id="IPR016186">
    <property type="entry name" value="C-type_lectin-like/link_sf"/>
</dbReference>
<dbReference type="PaxDb" id="2903-EOD08344"/>
<dbReference type="PANTHER" id="PTHR22799:SF3">
    <property type="entry name" value="TETRANECTIN"/>
    <property type="match status" value="1"/>
</dbReference>
<sequence length="248" mass="26314">MSMSVQHIVPGIPAAALAAGAALPFPPRLPASPPSPPAAPFYGYTAYHEPRLPWRSALDECVRRGGTLAKAATPAASDLLLQSVDGAWRSSVPTGDSVRFVVHDEYWIGGTDQIQEADWRWVADGSKMAWFNWADAARINGPRASKQHCLVLARRLAGGWLDANCGVAKAFRVLTRVGDHKRAFSSWLLLLQAACEGAGGMLAAVQTLAQHEALLALTTALAASPAGTVQDPRLLLGNLSAILRHSAV</sequence>
<evidence type="ECO:0000259" key="2">
    <source>
        <dbReference type="PROSITE" id="PS50041"/>
    </source>
</evidence>
<organism evidence="3 4">
    <name type="scientific">Emiliania huxleyi (strain CCMP1516)</name>
    <dbReference type="NCBI Taxonomy" id="280463"/>
    <lineage>
        <taxon>Eukaryota</taxon>
        <taxon>Haptista</taxon>
        <taxon>Haptophyta</taxon>
        <taxon>Prymnesiophyceae</taxon>
        <taxon>Isochrysidales</taxon>
        <taxon>Noelaerhabdaceae</taxon>
        <taxon>Emiliania</taxon>
    </lineage>
</organism>
<dbReference type="InterPro" id="IPR051663">
    <property type="entry name" value="CLec_Tetranectin-domain"/>
</dbReference>
<evidence type="ECO:0000313" key="4">
    <source>
        <dbReference type="Proteomes" id="UP000013827"/>
    </source>
</evidence>